<gene>
    <name evidence="1" type="ORF">OSJNBb0034B12.4</name>
    <name evidence="2" type="ORF">P0450E05.29</name>
</gene>
<reference evidence="1" key="1">
    <citation type="submission" date="2002-09" db="EMBL/GenBank/DDBJ databases">
        <title>Oryza sativa nipponbare(GA3) genomic DNA, chromosome 9, BAC clone:OSJNBb0034B12.</title>
        <authorList>
            <person name="Sasaki T."/>
            <person name="Matsumoto T."/>
            <person name="Katayose Y."/>
        </authorList>
    </citation>
    <scope>NUCLEOTIDE SEQUENCE</scope>
</reference>
<dbReference type="Proteomes" id="UP000000763">
    <property type="component" value="Chromosome 9"/>
</dbReference>
<sequence length="149" mass="17575">MMKWNLIPMPFVSNCVQDPRIESFIISNRQAAKPEERSYYVPKVPRMVREIGNERNNEHFSSESLSDLMLALIQQREKKDRTDDLNVQVQDEIGMVREDSKVRILAVEMILWHKRWHMLVLAEYQVKRTSSENDSGVQVQDEIRTATTR</sequence>
<accession>Q69IL8</accession>
<reference evidence="3" key="3">
    <citation type="journal article" date="2005" name="Nature">
        <title>The map-based sequence of the rice genome.</title>
        <authorList>
            <consortium name="International rice genome sequencing project (IRGSP)"/>
            <person name="Matsumoto T."/>
            <person name="Wu J."/>
            <person name="Kanamori H."/>
            <person name="Katayose Y."/>
            <person name="Fujisawa M."/>
            <person name="Namiki N."/>
            <person name="Mizuno H."/>
            <person name="Yamamoto K."/>
            <person name="Antonio B.A."/>
            <person name="Baba T."/>
            <person name="Sakata K."/>
            <person name="Nagamura Y."/>
            <person name="Aoki H."/>
            <person name="Arikawa K."/>
            <person name="Arita K."/>
            <person name="Bito T."/>
            <person name="Chiden Y."/>
            <person name="Fujitsuka N."/>
            <person name="Fukunaka R."/>
            <person name="Hamada M."/>
            <person name="Harada C."/>
            <person name="Hayashi A."/>
            <person name="Hijishita S."/>
            <person name="Honda M."/>
            <person name="Hosokawa S."/>
            <person name="Ichikawa Y."/>
            <person name="Idonuma A."/>
            <person name="Iijima M."/>
            <person name="Ikeda M."/>
            <person name="Ikeno M."/>
            <person name="Ito K."/>
            <person name="Ito S."/>
            <person name="Ito T."/>
            <person name="Ito Y."/>
            <person name="Ito Y."/>
            <person name="Iwabuchi A."/>
            <person name="Kamiya K."/>
            <person name="Karasawa W."/>
            <person name="Kurita K."/>
            <person name="Katagiri S."/>
            <person name="Kikuta A."/>
            <person name="Kobayashi H."/>
            <person name="Kobayashi N."/>
            <person name="Machita K."/>
            <person name="Maehara T."/>
            <person name="Masukawa M."/>
            <person name="Mizubayashi T."/>
            <person name="Mukai Y."/>
            <person name="Nagasaki H."/>
            <person name="Nagata Y."/>
            <person name="Naito S."/>
            <person name="Nakashima M."/>
            <person name="Nakama Y."/>
            <person name="Nakamichi Y."/>
            <person name="Nakamura M."/>
            <person name="Meguro A."/>
            <person name="Negishi M."/>
            <person name="Ohta I."/>
            <person name="Ohta T."/>
            <person name="Okamoto M."/>
            <person name="Ono N."/>
            <person name="Saji S."/>
            <person name="Sakaguchi M."/>
            <person name="Sakai K."/>
            <person name="Shibata M."/>
            <person name="Shimokawa T."/>
            <person name="Song J."/>
            <person name="Takazaki Y."/>
            <person name="Terasawa K."/>
            <person name="Tsugane M."/>
            <person name="Tsuji K."/>
            <person name="Ueda S."/>
            <person name="Waki K."/>
            <person name="Yamagata H."/>
            <person name="Yamamoto M."/>
            <person name="Yamamoto S."/>
            <person name="Yamane H."/>
            <person name="Yoshiki S."/>
            <person name="Yoshihara R."/>
            <person name="Yukawa K."/>
            <person name="Zhong H."/>
            <person name="Yano M."/>
            <person name="Yuan Q."/>
            <person name="Ouyang S."/>
            <person name="Liu J."/>
            <person name="Jones K.M."/>
            <person name="Gansberger K."/>
            <person name="Moffat K."/>
            <person name="Hill J."/>
            <person name="Bera J."/>
            <person name="Fadrosh D."/>
            <person name="Jin S."/>
            <person name="Johri S."/>
            <person name="Kim M."/>
            <person name="Overton L."/>
            <person name="Reardon M."/>
            <person name="Tsitrin T."/>
            <person name="Vuong H."/>
            <person name="Weaver B."/>
            <person name="Ciecko A."/>
            <person name="Tallon L."/>
            <person name="Jackson J."/>
            <person name="Pai G."/>
            <person name="Aken S.V."/>
            <person name="Utterback T."/>
            <person name="Reidmuller S."/>
            <person name="Feldblyum T."/>
            <person name="Hsiao J."/>
            <person name="Zismann V."/>
            <person name="Iobst S."/>
            <person name="de Vazeille A.R."/>
            <person name="Buell C.R."/>
            <person name="Ying K."/>
            <person name="Li Y."/>
            <person name="Lu T."/>
            <person name="Huang Y."/>
            <person name="Zhao Q."/>
            <person name="Feng Q."/>
            <person name="Zhang L."/>
            <person name="Zhu J."/>
            <person name="Weng Q."/>
            <person name="Mu J."/>
            <person name="Lu Y."/>
            <person name="Fan D."/>
            <person name="Liu Y."/>
            <person name="Guan J."/>
            <person name="Zhang Y."/>
            <person name="Yu S."/>
            <person name="Liu X."/>
            <person name="Zhang Y."/>
            <person name="Hong G."/>
            <person name="Han B."/>
            <person name="Choisne N."/>
            <person name="Demange N."/>
            <person name="Orjeda G."/>
            <person name="Samain S."/>
            <person name="Cattolico L."/>
            <person name="Pelletier E."/>
            <person name="Couloux A."/>
            <person name="Segurens B."/>
            <person name="Wincker P."/>
            <person name="D'Hont A."/>
            <person name="Scarpelli C."/>
            <person name="Weissenbach J."/>
            <person name="Salanoubat M."/>
            <person name="Quetier F."/>
            <person name="Yu Y."/>
            <person name="Kim H.R."/>
            <person name="Rambo T."/>
            <person name="Currie J."/>
            <person name="Collura K."/>
            <person name="Luo M."/>
            <person name="Yang T."/>
            <person name="Ammiraju J.S.S."/>
            <person name="Engler F."/>
            <person name="Soderlund C."/>
            <person name="Wing R.A."/>
            <person name="Palmer L.E."/>
            <person name="de la Bastide M."/>
            <person name="Spiegel L."/>
            <person name="Nascimento L."/>
            <person name="Zutavern T."/>
            <person name="O'Shaughnessy A."/>
            <person name="Dike S."/>
            <person name="Dedhia N."/>
            <person name="Preston R."/>
            <person name="Balija V."/>
            <person name="McCombie W.R."/>
            <person name="Chow T."/>
            <person name="Chen H."/>
            <person name="Chung M."/>
            <person name="Chen C."/>
            <person name="Shaw J."/>
            <person name="Wu H."/>
            <person name="Hsiao K."/>
            <person name="Chao Y."/>
            <person name="Chu M."/>
            <person name="Cheng C."/>
            <person name="Hour A."/>
            <person name="Lee P."/>
            <person name="Lin S."/>
            <person name="Lin Y."/>
            <person name="Liou J."/>
            <person name="Liu S."/>
            <person name="Hsing Y."/>
            <person name="Raghuvanshi S."/>
            <person name="Mohanty A."/>
            <person name="Bharti A.K."/>
            <person name="Gaur A."/>
            <person name="Gupta V."/>
            <person name="Kumar D."/>
            <person name="Ravi V."/>
            <person name="Vij S."/>
            <person name="Kapur A."/>
            <person name="Khurana P."/>
            <person name="Khurana P."/>
            <person name="Khurana J.P."/>
            <person name="Tyagi A.K."/>
            <person name="Gaikwad K."/>
            <person name="Singh A."/>
            <person name="Dalal V."/>
            <person name="Srivastava S."/>
            <person name="Dixit A."/>
            <person name="Pal A.K."/>
            <person name="Ghazi I.A."/>
            <person name="Yadav M."/>
            <person name="Pandit A."/>
            <person name="Bhargava A."/>
            <person name="Sureshbabu K."/>
            <person name="Batra K."/>
            <person name="Sharma T.R."/>
            <person name="Mohapatra T."/>
            <person name="Singh N.K."/>
            <person name="Messing J."/>
            <person name="Nelson A.B."/>
            <person name="Fuks G."/>
            <person name="Kavchok S."/>
            <person name="Keizer G."/>
            <person name="Linton E."/>
            <person name="Llaca V."/>
            <person name="Song R."/>
            <person name="Tanyolac B."/>
            <person name="Young S."/>
            <person name="Ho-Il K."/>
            <person name="Hahn J.H."/>
            <person name="Sangsakoo G."/>
            <person name="Vanavichit A."/>
            <person name="de Mattos Luiz.A.T."/>
            <person name="Zimmer P.D."/>
            <person name="Malone G."/>
            <person name="Dellagostin O."/>
            <person name="de Oliveira A.C."/>
            <person name="Bevan M."/>
            <person name="Bancroft I."/>
            <person name="Minx P."/>
            <person name="Cordum H."/>
            <person name="Wilson R."/>
            <person name="Cheng Z."/>
            <person name="Jin W."/>
            <person name="Jiang J."/>
            <person name="Leong S.A."/>
            <person name="Iwama H."/>
            <person name="Gojobori T."/>
            <person name="Itoh T."/>
            <person name="Niimura Y."/>
            <person name="Fujii Y."/>
            <person name="Habara T."/>
            <person name="Sakai H."/>
            <person name="Sato Y."/>
            <person name="Wilson G."/>
            <person name="Kumar K."/>
            <person name="McCouch S."/>
            <person name="Juretic N."/>
            <person name="Hoen D."/>
            <person name="Wright S."/>
            <person name="Bruskiewich R."/>
            <person name="Bureau T."/>
            <person name="Miyao A."/>
            <person name="Hirochika H."/>
            <person name="Nishikawa T."/>
            <person name="Kadowaki K."/>
            <person name="Sugiura M."/>
            <person name="Burr B."/>
            <person name="Sasaki T."/>
        </authorList>
    </citation>
    <scope>NUCLEOTIDE SEQUENCE [LARGE SCALE GENOMIC DNA]</scope>
    <source>
        <strain evidence="3">cv. Nipponbare</strain>
    </source>
</reference>
<dbReference type="EMBL" id="AP006756">
    <property type="protein sequence ID" value="BAD34436.1"/>
    <property type="molecule type" value="Genomic_DNA"/>
</dbReference>
<protein>
    <submittedName>
        <fullName evidence="2">Uncharacterized protein</fullName>
    </submittedName>
</protein>
<evidence type="ECO:0000313" key="1">
    <source>
        <dbReference type="EMBL" id="BAD33816.1"/>
    </source>
</evidence>
<proteinExistence type="predicted"/>
<dbReference type="EMBL" id="AP005735">
    <property type="protein sequence ID" value="BAD33816.1"/>
    <property type="molecule type" value="Genomic_DNA"/>
</dbReference>
<dbReference type="AlphaFoldDB" id="Q69IL8"/>
<evidence type="ECO:0000313" key="3">
    <source>
        <dbReference type="Proteomes" id="UP000000763"/>
    </source>
</evidence>
<organism evidence="2 3">
    <name type="scientific">Oryza sativa subsp. japonica</name>
    <name type="common">Rice</name>
    <dbReference type="NCBI Taxonomy" id="39947"/>
    <lineage>
        <taxon>Eukaryota</taxon>
        <taxon>Viridiplantae</taxon>
        <taxon>Streptophyta</taxon>
        <taxon>Embryophyta</taxon>
        <taxon>Tracheophyta</taxon>
        <taxon>Spermatophyta</taxon>
        <taxon>Magnoliopsida</taxon>
        <taxon>Liliopsida</taxon>
        <taxon>Poales</taxon>
        <taxon>Poaceae</taxon>
        <taxon>BOP clade</taxon>
        <taxon>Oryzoideae</taxon>
        <taxon>Oryzeae</taxon>
        <taxon>Oryzinae</taxon>
        <taxon>Oryza</taxon>
        <taxon>Oryza sativa</taxon>
    </lineage>
</organism>
<name>Q69IL8_ORYSJ</name>
<reference evidence="2" key="2">
    <citation type="submission" date="2004-03" db="EMBL/GenBank/DDBJ databases">
        <title>Oryza sativa nipponbare(GA3) genomic DNA, chromosome 9, PAC clone:P0450E05.</title>
        <authorList>
            <person name="Sasaki T."/>
            <person name="Matsumoto T."/>
            <person name="Katayose Y."/>
        </authorList>
    </citation>
    <scope>NUCLEOTIDE SEQUENCE</scope>
</reference>
<reference evidence="3" key="4">
    <citation type="journal article" date="2008" name="Nucleic Acids Res.">
        <title>The rice annotation project database (RAP-DB): 2008 update.</title>
        <authorList>
            <consortium name="The rice annotation project (RAP)"/>
        </authorList>
    </citation>
    <scope>GENOME REANNOTATION</scope>
    <source>
        <strain evidence="3">cv. Nipponbare</strain>
    </source>
</reference>
<evidence type="ECO:0000313" key="2">
    <source>
        <dbReference type="EMBL" id="BAD34436.1"/>
    </source>
</evidence>